<proteinExistence type="predicted"/>
<dbReference type="PROSITE" id="PS51416">
    <property type="entry name" value="MIB_HERC2"/>
    <property type="match status" value="1"/>
</dbReference>
<dbReference type="InParanoid" id="K1QMW5"/>
<feature type="compositionally biased region" description="Polar residues" evidence="1">
    <location>
        <begin position="136"/>
        <end position="155"/>
    </location>
</feature>
<dbReference type="InterPro" id="IPR037252">
    <property type="entry name" value="Mib_Herc2_sf"/>
</dbReference>
<dbReference type="GO" id="GO:0016301">
    <property type="term" value="F:kinase activity"/>
    <property type="evidence" value="ECO:0007669"/>
    <property type="project" value="UniProtKB-KW"/>
</dbReference>
<evidence type="ECO:0000313" key="2">
    <source>
        <dbReference type="EMBL" id="EKC38157.1"/>
    </source>
</evidence>
<evidence type="ECO:0000256" key="1">
    <source>
        <dbReference type="SAM" id="MobiDB-lite"/>
    </source>
</evidence>
<reference evidence="2" key="1">
    <citation type="journal article" date="2012" name="Nature">
        <title>The oyster genome reveals stress adaptation and complexity of shell formation.</title>
        <authorList>
            <person name="Zhang G."/>
            <person name="Fang X."/>
            <person name="Guo X."/>
            <person name="Li L."/>
            <person name="Luo R."/>
            <person name="Xu F."/>
            <person name="Yang P."/>
            <person name="Zhang L."/>
            <person name="Wang X."/>
            <person name="Qi H."/>
            <person name="Xiong Z."/>
            <person name="Que H."/>
            <person name="Xie Y."/>
            <person name="Holland P.W."/>
            <person name="Paps J."/>
            <person name="Zhu Y."/>
            <person name="Wu F."/>
            <person name="Chen Y."/>
            <person name="Wang J."/>
            <person name="Peng C."/>
            <person name="Meng J."/>
            <person name="Yang L."/>
            <person name="Liu J."/>
            <person name="Wen B."/>
            <person name="Zhang N."/>
            <person name="Huang Z."/>
            <person name="Zhu Q."/>
            <person name="Feng Y."/>
            <person name="Mount A."/>
            <person name="Hedgecock D."/>
            <person name="Xu Z."/>
            <person name="Liu Y."/>
            <person name="Domazet-Loso T."/>
            <person name="Du Y."/>
            <person name="Sun X."/>
            <person name="Zhang S."/>
            <person name="Liu B."/>
            <person name="Cheng P."/>
            <person name="Jiang X."/>
            <person name="Li J."/>
            <person name="Fan D."/>
            <person name="Wang W."/>
            <person name="Fu W."/>
            <person name="Wang T."/>
            <person name="Wang B."/>
            <person name="Zhang J."/>
            <person name="Peng Z."/>
            <person name="Li Y."/>
            <person name="Li N."/>
            <person name="Wang J."/>
            <person name="Chen M."/>
            <person name="He Y."/>
            <person name="Tan F."/>
            <person name="Song X."/>
            <person name="Zheng Q."/>
            <person name="Huang R."/>
            <person name="Yang H."/>
            <person name="Du X."/>
            <person name="Chen L."/>
            <person name="Yang M."/>
            <person name="Gaffney P.M."/>
            <person name="Wang S."/>
            <person name="Luo L."/>
            <person name="She Z."/>
            <person name="Ming Y."/>
            <person name="Huang W."/>
            <person name="Zhang S."/>
            <person name="Huang B."/>
            <person name="Zhang Y."/>
            <person name="Qu T."/>
            <person name="Ni P."/>
            <person name="Miao G."/>
            <person name="Wang J."/>
            <person name="Wang Q."/>
            <person name="Steinberg C.E."/>
            <person name="Wang H."/>
            <person name="Li N."/>
            <person name="Qian L."/>
            <person name="Zhang G."/>
            <person name="Li Y."/>
            <person name="Yang H."/>
            <person name="Liu X."/>
            <person name="Wang J."/>
            <person name="Yin Y."/>
            <person name="Wang J."/>
        </authorList>
    </citation>
    <scope>NUCLEOTIDE SEQUENCE [LARGE SCALE GENOMIC DNA]</scope>
    <source>
        <strain evidence="2">05x7-T-G4-1.051#20</strain>
    </source>
</reference>
<dbReference type="GO" id="GO:0004842">
    <property type="term" value="F:ubiquitin-protein transferase activity"/>
    <property type="evidence" value="ECO:0007669"/>
    <property type="project" value="InterPro"/>
</dbReference>
<dbReference type="CDD" id="cd00198">
    <property type="entry name" value="vWFA"/>
    <property type="match status" value="1"/>
</dbReference>
<feature type="region of interest" description="Disordered" evidence="1">
    <location>
        <begin position="136"/>
        <end position="164"/>
    </location>
</feature>
<dbReference type="GO" id="GO:0016567">
    <property type="term" value="P:protein ubiquitination"/>
    <property type="evidence" value="ECO:0007669"/>
    <property type="project" value="InterPro"/>
</dbReference>
<feature type="region of interest" description="Disordered" evidence="1">
    <location>
        <begin position="609"/>
        <end position="754"/>
    </location>
</feature>
<feature type="compositionally biased region" description="Low complexity" evidence="1">
    <location>
        <begin position="691"/>
        <end position="701"/>
    </location>
</feature>
<dbReference type="SUPFAM" id="SSF53300">
    <property type="entry name" value="vWA-like"/>
    <property type="match status" value="1"/>
</dbReference>
<sequence length="1047" mass="113860">MSGFPGGGPPGGFGGLNNASLFGQNPMDIFGQGGGQGLANLMGNGGGQGFPGGGLGEMLGGGFDPSVLQGMSEEDQRAVLAAMQEGNEGGMLNQGGQLGGLGGIMNPGGGGGMLNPGMGGIPGLGGQGSMGFPGTNTSMGGRFSGGSSEPSANQPSGPPPTDAFSREIRAETEKAEACQDPYALAGMDTIFVLDTSESMRGEGISQAKGAVERLMSELENVAMESGLEENLCLITCGSETSVVQHLTNDYQLIRRSLERVQPRGSTPLQRALSLVVAALKRAQREVVLRHVLNPRVIILSDGHATNPLNQQAQESSTDETSQQETPGVIEMIKYLITSLCMKFIYIPVGDPDSKVTAQVKENQKKGESITKLTVKATGRSQFPSLKDRDVDAVMVLITEPSAPKEFVFRYPWPGVSGGIDGASLPGGFPEITGNGGGIPQDWPPRDTNSMPFQLPGQMRGPDGPEAQGEEAEEITQEKINELLEKYGGGPPKKDNLPIPLRPGVRVATGPNWMWRMNGVEENEQGTVVESRPDEENPTGEFDGWIRVKWDNGVEEDYRFGLDYEFDIEPLKGGMDAVEWPPGKERIILEEEDLSQNDDEDFVSFFFSSWKSRPNSSTPSGASGFDPRGGPPKRDSGQPPQEIPFLNPKHAEEYARIQREKQQQAAAKTGPQPATGQPPGMPQGQQPGGFVGQQSVGSQGAQRPSQTSETIYKRNEAPSQSTTAATNQAGAGRSEGSSIAGTTSTTNTTSRKKTPDDEVCYVWQYYTDQGDWRSYSPDIQKRVESEYLKRKCKGSIVINLGKGSNAETEPPPVEEEVVEREITQTDHLNKRLLSAFLDRINVGNSQPELPQVEPVEDEDWEVKSEDREEEKITNSGKTSLTNKLRAHLPGCLTICQDSYFLEPPDPRLTPIPELDHYNFDELNALDMDAMIADVQTWKDAQTSDLSGPTPSDLYNNVLILDGDLEQMINKKYFIRVSYDACKARRRTRHYTPPDKPGYFEKIVWPESINHQREIQDQDDIEHLDGTANQEELCQKVLCDIQRLCRLSS</sequence>
<dbReference type="InterPro" id="IPR010606">
    <property type="entry name" value="Mib_Herc2"/>
</dbReference>
<dbReference type="InterPro" id="IPR037197">
    <property type="entry name" value="WWE_dom_sf"/>
</dbReference>
<dbReference type="HOGENOM" id="CLU_291558_0_0_1"/>
<dbReference type="SMART" id="SM00327">
    <property type="entry name" value="VWA"/>
    <property type="match status" value="1"/>
</dbReference>
<protein>
    <submittedName>
        <fullName evidence="2">Nicotinamide riboside kinase 1</fullName>
    </submittedName>
</protein>
<dbReference type="Gene3D" id="2.30.30.40">
    <property type="entry name" value="SH3 Domains"/>
    <property type="match status" value="1"/>
</dbReference>
<dbReference type="Pfam" id="PF13519">
    <property type="entry name" value="VWA_2"/>
    <property type="match status" value="1"/>
</dbReference>
<dbReference type="GO" id="GO:0046872">
    <property type="term" value="F:metal ion binding"/>
    <property type="evidence" value="ECO:0007669"/>
    <property type="project" value="InterPro"/>
</dbReference>
<feature type="compositionally biased region" description="Low complexity" evidence="1">
    <location>
        <begin position="668"/>
        <end position="684"/>
    </location>
</feature>
<name>K1QMW5_MAGGI</name>
<dbReference type="AlphaFoldDB" id="K1QMW5"/>
<dbReference type="InterPro" id="IPR002035">
    <property type="entry name" value="VWF_A"/>
</dbReference>
<organism evidence="2">
    <name type="scientific">Magallana gigas</name>
    <name type="common">Pacific oyster</name>
    <name type="synonym">Crassostrea gigas</name>
    <dbReference type="NCBI Taxonomy" id="29159"/>
    <lineage>
        <taxon>Eukaryota</taxon>
        <taxon>Metazoa</taxon>
        <taxon>Spiralia</taxon>
        <taxon>Lophotrochozoa</taxon>
        <taxon>Mollusca</taxon>
        <taxon>Bivalvia</taxon>
        <taxon>Autobranchia</taxon>
        <taxon>Pteriomorphia</taxon>
        <taxon>Ostreida</taxon>
        <taxon>Ostreoidea</taxon>
        <taxon>Ostreidae</taxon>
        <taxon>Magallana</taxon>
    </lineage>
</organism>
<dbReference type="InterPro" id="IPR036465">
    <property type="entry name" value="vWFA_dom_sf"/>
</dbReference>
<dbReference type="Gene3D" id="3.40.50.410">
    <property type="entry name" value="von Willebrand factor, type A domain"/>
    <property type="match status" value="1"/>
</dbReference>
<dbReference type="PANTHER" id="PTHR10285">
    <property type="entry name" value="URIDINE KINASE"/>
    <property type="match status" value="1"/>
</dbReference>
<dbReference type="SUPFAM" id="SSF117839">
    <property type="entry name" value="WWE domain"/>
    <property type="match status" value="1"/>
</dbReference>
<dbReference type="Pfam" id="PF02825">
    <property type="entry name" value="WWE"/>
    <property type="match status" value="1"/>
</dbReference>
<dbReference type="Gene3D" id="3.40.50.300">
    <property type="entry name" value="P-loop containing nucleotide triphosphate hydrolases"/>
    <property type="match status" value="1"/>
</dbReference>
<dbReference type="PROSITE" id="PS50234">
    <property type="entry name" value="VWFA"/>
    <property type="match status" value="1"/>
</dbReference>
<feature type="compositionally biased region" description="Polar residues" evidence="1">
    <location>
        <begin position="716"/>
        <end position="740"/>
    </location>
</feature>
<dbReference type="EMBL" id="JH816073">
    <property type="protein sequence ID" value="EKC38157.1"/>
    <property type="molecule type" value="Genomic_DNA"/>
</dbReference>
<feature type="compositionally biased region" description="Basic and acidic residues" evidence="1">
    <location>
        <begin position="860"/>
        <end position="871"/>
    </location>
</feature>
<accession>K1QMW5</accession>
<dbReference type="SUPFAM" id="SSF52540">
    <property type="entry name" value="P-loop containing nucleoside triphosphate hydrolases"/>
    <property type="match status" value="1"/>
</dbReference>
<feature type="compositionally biased region" description="Basic and acidic residues" evidence="1">
    <location>
        <begin position="648"/>
        <end position="661"/>
    </location>
</feature>
<keyword evidence="2" id="KW-0418">Kinase</keyword>
<dbReference type="SUPFAM" id="SSF159034">
    <property type="entry name" value="Mib/herc2 domain-like"/>
    <property type="match status" value="1"/>
</dbReference>
<gene>
    <name evidence="2" type="ORF">CGI_10020847</name>
</gene>
<dbReference type="Pfam" id="PF06701">
    <property type="entry name" value="MIB_HERC2"/>
    <property type="match status" value="1"/>
</dbReference>
<dbReference type="InterPro" id="IPR004170">
    <property type="entry name" value="WWE_dom"/>
</dbReference>
<feature type="compositionally biased region" description="Polar residues" evidence="1">
    <location>
        <begin position="609"/>
        <end position="620"/>
    </location>
</feature>
<dbReference type="InterPro" id="IPR027417">
    <property type="entry name" value="P-loop_NTPase"/>
</dbReference>
<feature type="region of interest" description="Disordered" evidence="1">
    <location>
        <begin position="843"/>
        <end position="874"/>
    </location>
</feature>
<keyword evidence="2" id="KW-0808">Transferase</keyword>